<keyword evidence="2" id="KW-1185">Reference proteome</keyword>
<dbReference type="Proteomes" id="UP000033054">
    <property type="component" value="Chromosome"/>
</dbReference>
<dbReference type="EMBL" id="CP010429">
    <property type="protein sequence ID" value="AKD58450.1"/>
    <property type="molecule type" value="Genomic_DNA"/>
</dbReference>
<dbReference type="OrthoDB" id="1119084at2"/>
<gene>
    <name evidence="1" type="ORF">SD10_10415</name>
</gene>
<dbReference type="SUPFAM" id="SSF54427">
    <property type="entry name" value="NTF2-like"/>
    <property type="match status" value="1"/>
</dbReference>
<dbReference type="KEGG" id="srd:SD10_10415"/>
<organism evidence="1 2">
    <name type="scientific">Spirosoma radiotolerans</name>
    <dbReference type="NCBI Taxonomy" id="1379870"/>
    <lineage>
        <taxon>Bacteria</taxon>
        <taxon>Pseudomonadati</taxon>
        <taxon>Bacteroidota</taxon>
        <taxon>Cytophagia</taxon>
        <taxon>Cytophagales</taxon>
        <taxon>Cytophagaceae</taxon>
        <taxon>Spirosoma</taxon>
    </lineage>
</organism>
<dbReference type="InterPro" id="IPR032710">
    <property type="entry name" value="NTF2-like_dom_sf"/>
</dbReference>
<accession>A0A0E4A002</accession>
<name>A0A0E4A002_9BACT</name>
<dbReference type="AlphaFoldDB" id="A0A0E4A002"/>
<dbReference type="PATRIC" id="fig|1379870.5.peg.2265"/>
<dbReference type="Gene3D" id="3.10.450.50">
    <property type="match status" value="1"/>
</dbReference>
<dbReference type="STRING" id="1379870.SD10_10415"/>
<reference evidence="1 2" key="1">
    <citation type="journal article" date="2014" name="Curr. Microbiol.">
        <title>Spirosoma radiotolerans sp. nov., a gamma-radiation-resistant bacterium isolated from gamma ray-irradiated soil.</title>
        <authorList>
            <person name="Lee J.J."/>
            <person name="Srinivasan S."/>
            <person name="Lim S."/>
            <person name="Joe M."/>
            <person name="Im S."/>
            <person name="Bae S.I."/>
            <person name="Park K.R."/>
            <person name="Han J.H."/>
            <person name="Park S.H."/>
            <person name="Joo B.M."/>
            <person name="Park S.J."/>
            <person name="Kim M.K."/>
        </authorList>
    </citation>
    <scope>NUCLEOTIDE SEQUENCE [LARGE SCALE GENOMIC DNA]</scope>
    <source>
        <strain evidence="1 2">DG5A</strain>
    </source>
</reference>
<protein>
    <recommendedName>
        <fullName evidence="3">DUF4440 domain-containing protein</fullName>
    </recommendedName>
</protein>
<proteinExistence type="predicted"/>
<dbReference type="HOGENOM" id="CLU_145986_0_0_10"/>
<evidence type="ECO:0000313" key="2">
    <source>
        <dbReference type="Proteomes" id="UP000033054"/>
    </source>
</evidence>
<sequence length="139" mass="15358">MNPAAAARQHAIDEIREADQNFSIMSEKQGMAKAFTTYASDDVIKLNDGAAPTVGFDSLRAQMSRLPANGPVLTWQVLKADAAQSGELGYTFGQWMLTQKDGSAKRSVRYGVYMTVWKRQRNGEWRFVLDGGNATPEPK</sequence>
<evidence type="ECO:0000313" key="1">
    <source>
        <dbReference type="EMBL" id="AKD58450.1"/>
    </source>
</evidence>
<evidence type="ECO:0008006" key="3">
    <source>
        <dbReference type="Google" id="ProtNLM"/>
    </source>
</evidence>